<dbReference type="PIRSF" id="PIRSF029218">
    <property type="entry name" value="ParE"/>
    <property type="match status" value="1"/>
</dbReference>
<dbReference type="Proteomes" id="UP001320148">
    <property type="component" value="Chromosome"/>
</dbReference>
<evidence type="ECO:0000256" key="2">
    <source>
        <dbReference type="ARBA" id="ARBA00022649"/>
    </source>
</evidence>
<evidence type="ECO:0000313" key="5">
    <source>
        <dbReference type="Proteomes" id="UP001320148"/>
    </source>
</evidence>
<keyword evidence="5" id="KW-1185">Reference proteome</keyword>
<dbReference type="PANTHER" id="PTHR33755:SF9">
    <property type="entry name" value="TOXIN PARE1"/>
    <property type="match status" value="1"/>
</dbReference>
<keyword evidence="2" id="KW-1277">Toxin-antitoxin system</keyword>
<evidence type="ECO:0000313" key="4">
    <source>
        <dbReference type="EMBL" id="BCS96811.1"/>
    </source>
</evidence>
<dbReference type="PANTHER" id="PTHR33755">
    <property type="entry name" value="TOXIN PARE1-RELATED"/>
    <property type="match status" value="1"/>
</dbReference>
<protein>
    <recommendedName>
        <fullName evidence="3">Toxin</fullName>
    </recommendedName>
</protein>
<dbReference type="EMBL" id="AP024488">
    <property type="protein sequence ID" value="BCS96811.1"/>
    <property type="molecule type" value="Genomic_DNA"/>
</dbReference>
<organism evidence="4 5">
    <name type="scientific">Desulfoluna limicola</name>
    <dbReference type="NCBI Taxonomy" id="2810562"/>
    <lineage>
        <taxon>Bacteria</taxon>
        <taxon>Pseudomonadati</taxon>
        <taxon>Thermodesulfobacteriota</taxon>
        <taxon>Desulfobacteria</taxon>
        <taxon>Desulfobacterales</taxon>
        <taxon>Desulfolunaceae</taxon>
        <taxon>Desulfoluna</taxon>
    </lineage>
</organism>
<proteinExistence type="inferred from homology"/>
<dbReference type="RefSeq" id="WP_236893093.1">
    <property type="nucleotide sequence ID" value="NZ_AP024488.1"/>
</dbReference>
<reference evidence="4 5" key="1">
    <citation type="submission" date="2021-02" db="EMBL/GenBank/DDBJ databases">
        <title>Complete genome of Desulfoluna sp. strain ASN36.</title>
        <authorList>
            <person name="Takahashi A."/>
            <person name="Kojima H."/>
            <person name="Fukui M."/>
        </authorList>
    </citation>
    <scope>NUCLEOTIDE SEQUENCE [LARGE SCALE GENOMIC DNA]</scope>
    <source>
        <strain evidence="4 5">ASN36</strain>
    </source>
</reference>
<dbReference type="Pfam" id="PF05016">
    <property type="entry name" value="ParE_toxin"/>
    <property type="match status" value="1"/>
</dbReference>
<sequence>MSSFRLTAKALEDFKSMGRHTQKKWGRDQRNTYLAKLNYSFHLLADQPFSGTASDNIREGYRVYHVGRHLIFYRLAPSHIEIIRILHEKMDAQIHLKG</sequence>
<name>A0ABM7PHR5_9BACT</name>
<dbReference type="InterPro" id="IPR007712">
    <property type="entry name" value="RelE/ParE_toxin"/>
</dbReference>
<accession>A0ABM7PHR5</accession>
<gene>
    <name evidence="4" type="ORF">DSLASN_24430</name>
</gene>
<evidence type="ECO:0000256" key="3">
    <source>
        <dbReference type="PIRNR" id="PIRNR029218"/>
    </source>
</evidence>
<dbReference type="InterPro" id="IPR028344">
    <property type="entry name" value="ParE1/4"/>
</dbReference>
<comment type="similarity">
    <text evidence="1 3">Belongs to the RelE toxin family.</text>
</comment>
<evidence type="ECO:0000256" key="1">
    <source>
        <dbReference type="ARBA" id="ARBA00006226"/>
    </source>
</evidence>
<dbReference type="Gene3D" id="3.30.2310.20">
    <property type="entry name" value="RelE-like"/>
    <property type="match status" value="1"/>
</dbReference>
<dbReference type="InterPro" id="IPR051803">
    <property type="entry name" value="TA_system_RelE-like_toxin"/>
</dbReference>
<dbReference type="InterPro" id="IPR035093">
    <property type="entry name" value="RelE/ParE_toxin_dom_sf"/>
</dbReference>